<protein>
    <submittedName>
        <fullName evidence="1">Uncharacterized protein</fullName>
    </submittedName>
</protein>
<name>A0A952AG79_9BACT</name>
<comment type="caution">
    <text evidence="1">The sequence shown here is derived from an EMBL/GenBank/DDBJ whole genome shotgun (WGS) entry which is preliminary data.</text>
</comment>
<evidence type="ECO:0000313" key="1">
    <source>
        <dbReference type="EMBL" id="MBW7953302.1"/>
    </source>
</evidence>
<accession>A0A952AG79</accession>
<feature type="non-terminal residue" evidence="1">
    <location>
        <position position="1"/>
    </location>
</feature>
<proteinExistence type="predicted"/>
<sequence length="530" mass="59499">LTEHSKQKGEIPLPIREFLDKQREPFDLTLEATPEVFQGESEYLQSNVIVPYLEQNNQYHHLLHSWENSESQAGITLEDLLALTNNILWSSSGSHKEGMNSFTRGSISDCIGYPERGKHTNCRAFNQLYVMVFETLAEKLNPQLLDQHRLLLSGVKYAPDVSREYMASGGFLPRWNQSHAHITILSANEQGDIITGTIDPYHTTITNGSMQTDDIIALDFTRVRGLDALVTAYSAIISSSSDGKYISSENIVVIKRAIAQLEKKGLLDPKTDQDALLLFSALGMMAFQTDDLFRNSSVATASVRSNISFLEQLVKNQEVKVKRIASVIDEGKEKEGIVRDAYNKIANENISELSDHSAQVITAVDEQMQVLGEILGTITAHRDKIDNYFSRALDYLLSGLDKDEELSPDLLLTSFDTVNGLAIQGYISIEHMLRYTEILRKIKMQAGYEKFRRWARIKLENEIFSVPVALADKNEGVNFNAWLDLHRAFAEIVVSNNSQIPKVKLGKSDDQDNPAVKSFLAVYSDFSRAV</sequence>
<gene>
    <name evidence="1" type="ORF">H3C67_00780</name>
</gene>
<dbReference type="Proteomes" id="UP000781173">
    <property type="component" value="Unassembled WGS sequence"/>
</dbReference>
<evidence type="ECO:0000313" key="2">
    <source>
        <dbReference type="Proteomes" id="UP000781173"/>
    </source>
</evidence>
<organism evidence="1 2">
    <name type="scientific">Candidatus Dojkabacteria bacterium</name>
    <dbReference type="NCBI Taxonomy" id="2099670"/>
    <lineage>
        <taxon>Bacteria</taxon>
        <taxon>Candidatus Dojkabacteria</taxon>
    </lineage>
</organism>
<dbReference type="AlphaFoldDB" id="A0A952AG79"/>
<reference evidence="1" key="1">
    <citation type="journal article" date="2022" name="ISME J.">
        <title>A general approach to explore prokaryotic protein glycosylation reveals the unique surface layer modulation of an anammox bacterium.</title>
        <authorList>
            <person name="Pabst M."/>
            <person name="Grouzdev D.S."/>
            <person name="Lawson C.E."/>
            <person name="Kleikamp H.B.C."/>
            <person name="de Ram C."/>
            <person name="Louwen R."/>
            <person name="Lin Y.M."/>
            <person name="Lucker S."/>
            <person name="van Loosdrecht M.C.M."/>
            <person name="Laureni M."/>
        </authorList>
    </citation>
    <scope>NUCLEOTIDE SEQUENCE</scope>
    <source>
        <strain evidence="1">BROCD043</strain>
    </source>
</reference>
<dbReference type="EMBL" id="JACFOF010000001">
    <property type="protein sequence ID" value="MBW7953302.1"/>
    <property type="molecule type" value="Genomic_DNA"/>
</dbReference>